<protein>
    <recommendedName>
        <fullName evidence="8">Heterokaryon incompatibility domain-containing protein</fullName>
    </recommendedName>
</protein>
<dbReference type="PROSITE" id="PS50297">
    <property type="entry name" value="ANK_REP_REGION"/>
    <property type="match status" value="3"/>
</dbReference>
<dbReference type="PANTHER" id="PTHR10622:SF10">
    <property type="entry name" value="HET DOMAIN-CONTAINING PROTEIN"/>
    <property type="match status" value="1"/>
</dbReference>
<keyword evidence="3" id="KW-1133">Transmembrane helix</keyword>
<organism evidence="6 7">
    <name type="scientific">Staphylotrichum tortipilum</name>
    <dbReference type="NCBI Taxonomy" id="2831512"/>
    <lineage>
        <taxon>Eukaryota</taxon>
        <taxon>Fungi</taxon>
        <taxon>Dikarya</taxon>
        <taxon>Ascomycota</taxon>
        <taxon>Pezizomycotina</taxon>
        <taxon>Sordariomycetes</taxon>
        <taxon>Sordariomycetidae</taxon>
        <taxon>Sordariales</taxon>
        <taxon>Chaetomiaceae</taxon>
        <taxon>Staphylotrichum</taxon>
    </lineage>
</organism>
<dbReference type="InterPro" id="IPR036770">
    <property type="entry name" value="Ankyrin_rpt-contain_sf"/>
</dbReference>
<dbReference type="PRINTS" id="PR01415">
    <property type="entry name" value="ANKYRIN"/>
</dbReference>
<feature type="transmembrane region" description="Helical" evidence="3">
    <location>
        <begin position="204"/>
        <end position="221"/>
    </location>
</feature>
<feature type="repeat" description="ANK" evidence="1">
    <location>
        <begin position="681"/>
        <end position="713"/>
    </location>
</feature>
<feature type="coiled-coil region" evidence="2">
    <location>
        <begin position="556"/>
        <end position="590"/>
    </location>
</feature>
<dbReference type="SUPFAM" id="SSF48403">
    <property type="entry name" value="Ankyrin repeat"/>
    <property type="match status" value="1"/>
</dbReference>
<evidence type="ECO:0008006" key="8">
    <source>
        <dbReference type="Google" id="ProtNLM"/>
    </source>
</evidence>
<feature type="domain" description="DUF8212" evidence="5">
    <location>
        <begin position="225"/>
        <end position="248"/>
    </location>
</feature>
<evidence type="ECO:0000256" key="1">
    <source>
        <dbReference type="PROSITE-ProRule" id="PRU00023"/>
    </source>
</evidence>
<reference evidence="6" key="2">
    <citation type="submission" date="2023-05" db="EMBL/GenBank/DDBJ databases">
        <authorList>
            <consortium name="Lawrence Berkeley National Laboratory"/>
            <person name="Steindorff A."/>
            <person name="Hensen N."/>
            <person name="Bonometti L."/>
            <person name="Westerberg I."/>
            <person name="Brannstrom I.O."/>
            <person name="Guillou S."/>
            <person name="Cros-Aarteil S."/>
            <person name="Calhoun S."/>
            <person name="Haridas S."/>
            <person name="Kuo A."/>
            <person name="Mondo S."/>
            <person name="Pangilinan J."/>
            <person name="Riley R."/>
            <person name="Labutti K."/>
            <person name="Andreopoulos B."/>
            <person name="Lipzen A."/>
            <person name="Chen C."/>
            <person name="Yanf M."/>
            <person name="Daum C."/>
            <person name="Ng V."/>
            <person name="Clum A."/>
            <person name="Ohm R."/>
            <person name="Martin F."/>
            <person name="Silar P."/>
            <person name="Natvig D."/>
            <person name="Lalanne C."/>
            <person name="Gautier V."/>
            <person name="Ament-Velasquez S.L."/>
            <person name="Kruys A."/>
            <person name="Hutchinson M.I."/>
            <person name="Powell A.J."/>
            <person name="Barry K."/>
            <person name="Miller A.N."/>
            <person name="Grigoriev I.V."/>
            <person name="Debuchy R."/>
            <person name="Gladieux P."/>
            <person name="Thoren M.H."/>
            <person name="Johannesson H."/>
        </authorList>
    </citation>
    <scope>NUCLEOTIDE SEQUENCE</scope>
    <source>
        <strain evidence="6">CBS 103.79</strain>
    </source>
</reference>
<reference evidence="6" key="1">
    <citation type="journal article" date="2023" name="Mol. Phylogenet. Evol.">
        <title>Genome-scale phylogeny and comparative genomics of the fungal order Sordariales.</title>
        <authorList>
            <person name="Hensen N."/>
            <person name="Bonometti L."/>
            <person name="Westerberg I."/>
            <person name="Brannstrom I.O."/>
            <person name="Guillou S."/>
            <person name="Cros-Aarteil S."/>
            <person name="Calhoun S."/>
            <person name="Haridas S."/>
            <person name="Kuo A."/>
            <person name="Mondo S."/>
            <person name="Pangilinan J."/>
            <person name="Riley R."/>
            <person name="LaButti K."/>
            <person name="Andreopoulos B."/>
            <person name="Lipzen A."/>
            <person name="Chen C."/>
            <person name="Yan M."/>
            <person name="Daum C."/>
            <person name="Ng V."/>
            <person name="Clum A."/>
            <person name="Steindorff A."/>
            <person name="Ohm R.A."/>
            <person name="Martin F."/>
            <person name="Silar P."/>
            <person name="Natvig D.O."/>
            <person name="Lalanne C."/>
            <person name="Gautier V."/>
            <person name="Ament-Velasquez S.L."/>
            <person name="Kruys A."/>
            <person name="Hutchinson M.I."/>
            <person name="Powell A.J."/>
            <person name="Barry K."/>
            <person name="Miller A.N."/>
            <person name="Grigoriev I.V."/>
            <person name="Debuchy R."/>
            <person name="Gladieux P."/>
            <person name="Hiltunen Thoren M."/>
            <person name="Johannesson H."/>
        </authorList>
    </citation>
    <scope>NUCLEOTIDE SEQUENCE</scope>
    <source>
        <strain evidence="6">CBS 103.79</strain>
    </source>
</reference>
<dbReference type="Pfam" id="PF00023">
    <property type="entry name" value="Ank"/>
    <property type="match status" value="1"/>
</dbReference>
<dbReference type="PROSITE" id="PS50088">
    <property type="entry name" value="ANK_REPEAT"/>
    <property type="match status" value="3"/>
</dbReference>
<dbReference type="PANTHER" id="PTHR10622">
    <property type="entry name" value="HET DOMAIN-CONTAINING PROTEIN"/>
    <property type="match status" value="1"/>
</dbReference>
<dbReference type="InterPro" id="IPR002110">
    <property type="entry name" value="Ankyrin_rpt"/>
</dbReference>
<sequence length="880" mass="96191">MRLLDVNSFQFKEFFYAKPPPYAILSHTWGSDSEEVSYRDVLDGRLSTPATRPAKITGCCKKAKEDGYDYVWVDTCCIDKTNSVELQEAINSMFRWYRDAEICYAYLSDVTPVSGTSTFNVAFAASRWFQRGWTLQELLAPLNLRFYNKGWTCVGTKGDLCDLVEEITGIPTSFLLGMAELQQASVAQRMSWAAKRVTKRQEDMAYCLLGIFAVYIPMIYGEGDKAFRRLQEQIMKEVGDDSILAWDLEASGWTPACAVGITPGTALAPAPSFFANSGKVTAVDRSGHSFDIQGSTIRLPVCLFTTPAGEIFGVLKCGPEGNGQTAVAIPLAAAPGGHSDTYFRVSGRQALLTATTAASATTVVRIQLDGRQEPSQGVEACWFHIRKSVPDLELIRVDPGDCWHKERALIEATVEPAATKIIIARFRQTTAINSADFVAVLSVDAQADPRCHLMIASRDTSTKEIAARTSAWKSIVADTTSASNFITHLSLSLESLPASPSQRRFILKTVALPERPDTTVNVTLALELNGAITLLDDFRRMHEFRNRDIHGLQGKLADVKRAMADKHAELEEVQAKIEALKKEEARLTGEHELKDAQEQQLLAEYRRLKKGQVHFGERIADVGRIVDMYKPGTRDQASRKHNDPFSKVASQILPYAIRDHHASLTRALLASTTDFSALDLEGRTPLTQAVLTGSPRLVLELLDKGADVRPADQFGRTYLHLAASLGHVDIARTFLTCGAKVSWLDKTGLTPLHVAANQGSEAMVRLLLQHGASATAVSLGNLTPQDLATRAGHEAVAKLLAVPELGQARSRPRPTSTLAPTVSGLAAVAQIANDHTQKKPVYTTRARKGVPAAAAAEGTLPPPSDLRSKVERVIRGVYDK</sequence>
<evidence type="ECO:0000313" key="7">
    <source>
        <dbReference type="Proteomes" id="UP001303889"/>
    </source>
</evidence>
<keyword evidence="1" id="KW-0040">ANK repeat</keyword>
<keyword evidence="2" id="KW-0175">Coiled coil</keyword>
<accession>A0AAN6MTG1</accession>
<keyword evidence="7" id="KW-1185">Reference proteome</keyword>
<dbReference type="InterPro" id="IPR058525">
    <property type="entry name" value="DUF8212"/>
</dbReference>
<dbReference type="InterPro" id="IPR010730">
    <property type="entry name" value="HET"/>
</dbReference>
<keyword evidence="3" id="KW-0472">Membrane</keyword>
<dbReference type="Pfam" id="PF06985">
    <property type="entry name" value="HET"/>
    <property type="match status" value="1"/>
</dbReference>
<feature type="repeat" description="ANK" evidence="1">
    <location>
        <begin position="747"/>
        <end position="779"/>
    </location>
</feature>
<evidence type="ECO:0000256" key="2">
    <source>
        <dbReference type="SAM" id="Coils"/>
    </source>
</evidence>
<keyword evidence="3" id="KW-0812">Transmembrane</keyword>
<feature type="repeat" description="ANK" evidence="1">
    <location>
        <begin position="714"/>
        <end position="746"/>
    </location>
</feature>
<evidence type="ECO:0000313" key="6">
    <source>
        <dbReference type="EMBL" id="KAK3906805.1"/>
    </source>
</evidence>
<evidence type="ECO:0000259" key="4">
    <source>
        <dbReference type="Pfam" id="PF06985"/>
    </source>
</evidence>
<name>A0AAN6MTG1_9PEZI</name>
<gene>
    <name evidence="6" type="ORF">C8A05DRAFT_11493</name>
</gene>
<dbReference type="Pfam" id="PF26640">
    <property type="entry name" value="DUF8212"/>
    <property type="match status" value="1"/>
</dbReference>
<proteinExistence type="predicted"/>
<dbReference type="EMBL" id="MU855319">
    <property type="protein sequence ID" value="KAK3906805.1"/>
    <property type="molecule type" value="Genomic_DNA"/>
</dbReference>
<dbReference type="Gene3D" id="1.25.40.20">
    <property type="entry name" value="Ankyrin repeat-containing domain"/>
    <property type="match status" value="1"/>
</dbReference>
<comment type="caution">
    <text evidence="6">The sequence shown here is derived from an EMBL/GenBank/DDBJ whole genome shotgun (WGS) entry which is preliminary data.</text>
</comment>
<feature type="domain" description="Heterokaryon incompatibility" evidence="4">
    <location>
        <begin position="22"/>
        <end position="114"/>
    </location>
</feature>
<evidence type="ECO:0000256" key="3">
    <source>
        <dbReference type="SAM" id="Phobius"/>
    </source>
</evidence>
<dbReference type="Proteomes" id="UP001303889">
    <property type="component" value="Unassembled WGS sequence"/>
</dbReference>
<evidence type="ECO:0000259" key="5">
    <source>
        <dbReference type="Pfam" id="PF26640"/>
    </source>
</evidence>
<dbReference type="SMART" id="SM00248">
    <property type="entry name" value="ANK"/>
    <property type="match status" value="3"/>
</dbReference>
<dbReference type="AlphaFoldDB" id="A0AAN6MTG1"/>
<dbReference type="Pfam" id="PF12796">
    <property type="entry name" value="Ank_2"/>
    <property type="match status" value="1"/>
</dbReference>